<dbReference type="EMBL" id="OC002434">
    <property type="protein sequence ID" value="CAD7261832.1"/>
    <property type="molecule type" value="Genomic_DNA"/>
</dbReference>
<protein>
    <submittedName>
        <fullName evidence="1">Uncharacterized protein</fullName>
    </submittedName>
</protein>
<name>A0A7R9AWR7_TIMSH</name>
<sequence>MRFVIQFSFLAAFFWLNVMCIDITWTFSRLGAERVSGEASLTSSLAGRLELSVTTEQLAVVIPPFNSLHYPSLKYVIVQTDDLTCIVGSTDNIQVFDVRFHRRLFEINYIS</sequence>
<reference evidence="1" key="1">
    <citation type="submission" date="2020-11" db="EMBL/GenBank/DDBJ databases">
        <authorList>
            <person name="Tran Van P."/>
        </authorList>
    </citation>
    <scope>NUCLEOTIDE SEQUENCE</scope>
</reference>
<gene>
    <name evidence="1" type="ORF">TSIB3V08_LOCUS5956</name>
</gene>
<dbReference type="AlphaFoldDB" id="A0A7R9AWR7"/>
<proteinExistence type="predicted"/>
<dbReference type="Gene3D" id="1.20.1070.10">
    <property type="entry name" value="Rhodopsin 7-helix transmembrane proteins"/>
    <property type="match status" value="1"/>
</dbReference>
<organism evidence="1">
    <name type="scientific">Timema shepardi</name>
    <name type="common">Walking stick</name>
    <dbReference type="NCBI Taxonomy" id="629360"/>
    <lineage>
        <taxon>Eukaryota</taxon>
        <taxon>Metazoa</taxon>
        <taxon>Ecdysozoa</taxon>
        <taxon>Arthropoda</taxon>
        <taxon>Hexapoda</taxon>
        <taxon>Insecta</taxon>
        <taxon>Pterygota</taxon>
        <taxon>Neoptera</taxon>
        <taxon>Polyneoptera</taxon>
        <taxon>Phasmatodea</taxon>
        <taxon>Timematodea</taxon>
        <taxon>Timematoidea</taxon>
        <taxon>Timematidae</taxon>
        <taxon>Timema</taxon>
    </lineage>
</organism>
<accession>A0A7R9AWR7</accession>
<evidence type="ECO:0000313" key="1">
    <source>
        <dbReference type="EMBL" id="CAD7261832.1"/>
    </source>
</evidence>